<feature type="signal peptide" evidence="1">
    <location>
        <begin position="1"/>
        <end position="29"/>
    </location>
</feature>
<keyword evidence="1" id="KW-0732">Signal</keyword>
<comment type="caution">
    <text evidence="2">The sequence shown here is derived from an EMBL/GenBank/DDBJ whole genome shotgun (WGS) entry which is preliminary data.</text>
</comment>
<feature type="chain" id="PRO_5016446138" evidence="1">
    <location>
        <begin position="30"/>
        <end position="71"/>
    </location>
</feature>
<evidence type="ECO:0000256" key="1">
    <source>
        <dbReference type="SAM" id="SignalP"/>
    </source>
</evidence>
<organism evidence="2 3">
    <name type="scientific">Paenibacillus montanisoli</name>
    <dbReference type="NCBI Taxonomy" id="2081970"/>
    <lineage>
        <taxon>Bacteria</taxon>
        <taxon>Bacillati</taxon>
        <taxon>Bacillota</taxon>
        <taxon>Bacilli</taxon>
        <taxon>Bacillales</taxon>
        <taxon>Paenibacillaceae</taxon>
        <taxon>Paenibacillus</taxon>
    </lineage>
</organism>
<name>A0A328UBQ7_9BACL</name>
<gene>
    <name evidence="2" type="ORF">DL346_04710</name>
</gene>
<accession>A0A328UBQ7</accession>
<reference evidence="2 3" key="1">
    <citation type="submission" date="2018-06" db="EMBL/GenBank/DDBJ databases">
        <title>Paenibacillus montanisoli sp. nov., isolated from mountain area soil.</title>
        <authorList>
            <person name="Wu M."/>
        </authorList>
    </citation>
    <scope>NUCLEOTIDE SEQUENCE [LARGE SCALE GENOMIC DNA]</scope>
    <source>
        <strain evidence="2 3">RA17</strain>
    </source>
</reference>
<evidence type="ECO:0000313" key="3">
    <source>
        <dbReference type="Proteomes" id="UP000249260"/>
    </source>
</evidence>
<dbReference type="Proteomes" id="UP000249260">
    <property type="component" value="Unassembled WGS sequence"/>
</dbReference>
<proteinExistence type="predicted"/>
<dbReference type="AlphaFoldDB" id="A0A328UBQ7"/>
<dbReference type="EMBL" id="QLUW01000001">
    <property type="protein sequence ID" value="RAP77764.1"/>
    <property type="molecule type" value="Genomic_DNA"/>
</dbReference>
<keyword evidence="3" id="KW-1185">Reference proteome</keyword>
<protein>
    <submittedName>
        <fullName evidence="2">Uncharacterized protein</fullName>
    </submittedName>
</protein>
<evidence type="ECO:0000313" key="2">
    <source>
        <dbReference type="EMBL" id="RAP77764.1"/>
    </source>
</evidence>
<sequence length="71" mass="7965">MNPNKKKFAASCFLFLIAIVGLIVTEAYASEQATAQRVKQLQALEQAQRDYFASLSYSLHDEADKRVLDKA</sequence>
<dbReference type="RefSeq" id="WP_112880887.1">
    <property type="nucleotide sequence ID" value="NZ_QLUW01000001.1"/>
</dbReference>